<keyword evidence="2 6" id="KW-0396">Initiation factor</keyword>
<dbReference type="GO" id="GO:0003743">
    <property type="term" value="F:translation initiation factor activity"/>
    <property type="evidence" value="ECO:0007669"/>
    <property type="project" value="UniProtKB-KW"/>
</dbReference>
<evidence type="ECO:0000313" key="7">
    <source>
        <dbReference type="Proteomes" id="UP000242877"/>
    </source>
</evidence>
<comment type="similarity">
    <text evidence="1">Belongs to the IF-3 family.</text>
</comment>
<dbReference type="Gene3D" id="3.30.110.10">
    <property type="entry name" value="Translation initiation factor 3 (IF-3), C-terminal domain"/>
    <property type="match status" value="1"/>
</dbReference>
<dbReference type="GO" id="GO:0070124">
    <property type="term" value="P:mitochondrial translational initiation"/>
    <property type="evidence" value="ECO:0007669"/>
    <property type="project" value="TreeGrafter"/>
</dbReference>
<dbReference type="Proteomes" id="UP000242877">
    <property type="component" value="Unassembled WGS sequence"/>
</dbReference>
<accession>A0A168DLA5</accession>
<keyword evidence="3" id="KW-0648">Protein biosynthesis</keyword>
<dbReference type="SUPFAM" id="SSF54364">
    <property type="entry name" value="Translation initiation factor IF3, N-terminal domain"/>
    <property type="match status" value="1"/>
</dbReference>
<feature type="region of interest" description="Disordered" evidence="4">
    <location>
        <begin position="237"/>
        <end position="282"/>
    </location>
</feature>
<name>A0A168DLA5_9EURO</name>
<dbReference type="GO" id="GO:0043022">
    <property type="term" value="F:ribosome binding"/>
    <property type="evidence" value="ECO:0007669"/>
    <property type="project" value="TreeGrafter"/>
</dbReference>
<dbReference type="Gene3D" id="3.10.20.80">
    <property type="entry name" value="Translation initiation factor 3 (IF-3), N-terminal domain"/>
    <property type="match status" value="1"/>
</dbReference>
<dbReference type="OrthoDB" id="21573at2759"/>
<evidence type="ECO:0000256" key="1">
    <source>
        <dbReference type="ARBA" id="ARBA00005439"/>
    </source>
</evidence>
<proteinExistence type="inferred from homology"/>
<evidence type="ECO:0000313" key="6">
    <source>
        <dbReference type="EMBL" id="KZZ97866.1"/>
    </source>
</evidence>
<evidence type="ECO:0000256" key="4">
    <source>
        <dbReference type="SAM" id="MobiDB-lite"/>
    </source>
</evidence>
<dbReference type="PANTHER" id="PTHR10938:SF0">
    <property type="entry name" value="TRANSLATION INITIATION FACTOR IF-3, MITOCHONDRIAL"/>
    <property type="match status" value="1"/>
</dbReference>
<dbReference type="InterPro" id="IPR036787">
    <property type="entry name" value="T_IF-3_N_sf"/>
</dbReference>
<gene>
    <name evidence="6" type="ORF">AAP_00127</name>
</gene>
<sequence>MATALLAAARTNTARQAPVLSVKACGALYLRGTAAQPCQWSQRPSQLPSAQRLLQTSARLSASLPPQDGPPMNERIQARFVQIVNQEGRLDEPMYLHDALQLIDQKTQKLVQMSPETEEQPAVCKILNKRDLYQQEKLKKKRQSARANTSKQLEINWGISKHDLKHRLKKAKEFIDKGKSVEIVLLPKKKALPATQQQATELLKEVKLAIIDMGGKESRKMDGALLGDLHLFVEKSKDPSVQQQQPQQQEEPQQEQVMAENEHVEQGERSTEQEQQPTTEETIAEAKTEEQRLVEEKQFLSSQA</sequence>
<dbReference type="EMBL" id="AZGZ01000001">
    <property type="protein sequence ID" value="KZZ97866.1"/>
    <property type="molecule type" value="Genomic_DNA"/>
</dbReference>
<evidence type="ECO:0000256" key="2">
    <source>
        <dbReference type="ARBA" id="ARBA00022540"/>
    </source>
</evidence>
<dbReference type="GO" id="GO:0032790">
    <property type="term" value="P:ribosome disassembly"/>
    <property type="evidence" value="ECO:0007669"/>
    <property type="project" value="TreeGrafter"/>
</dbReference>
<dbReference type="Pfam" id="PF05198">
    <property type="entry name" value="IF3_N"/>
    <property type="match status" value="1"/>
</dbReference>
<feature type="domain" description="Translation initiation factor 3 N-terminal" evidence="5">
    <location>
        <begin position="72"/>
        <end position="141"/>
    </location>
</feature>
<evidence type="ECO:0000256" key="3">
    <source>
        <dbReference type="ARBA" id="ARBA00022917"/>
    </source>
</evidence>
<reference evidence="6 7" key="1">
    <citation type="journal article" date="2016" name="Genome Biol. Evol.">
        <title>Divergent and convergent evolution of fungal pathogenicity.</title>
        <authorList>
            <person name="Shang Y."/>
            <person name="Xiao G."/>
            <person name="Zheng P."/>
            <person name="Cen K."/>
            <person name="Zhan S."/>
            <person name="Wang C."/>
        </authorList>
    </citation>
    <scope>NUCLEOTIDE SEQUENCE [LARGE SCALE GENOMIC DNA]</scope>
    <source>
        <strain evidence="6 7">ARSEF 7405</strain>
    </source>
</reference>
<comment type="caution">
    <text evidence="6">The sequence shown here is derived from an EMBL/GenBank/DDBJ whole genome shotgun (WGS) entry which is preliminary data.</text>
</comment>
<dbReference type="SUPFAM" id="SSF55200">
    <property type="entry name" value="Translation initiation factor IF3, C-terminal domain"/>
    <property type="match status" value="1"/>
</dbReference>
<feature type="compositionally biased region" description="Low complexity" evidence="4">
    <location>
        <begin position="242"/>
        <end position="256"/>
    </location>
</feature>
<protein>
    <submittedName>
        <fullName evidence="6">Translation initiation factor IF3</fullName>
    </submittedName>
</protein>
<organism evidence="6 7">
    <name type="scientific">Ascosphaera apis ARSEF 7405</name>
    <dbReference type="NCBI Taxonomy" id="392613"/>
    <lineage>
        <taxon>Eukaryota</taxon>
        <taxon>Fungi</taxon>
        <taxon>Dikarya</taxon>
        <taxon>Ascomycota</taxon>
        <taxon>Pezizomycotina</taxon>
        <taxon>Eurotiomycetes</taxon>
        <taxon>Eurotiomycetidae</taxon>
        <taxon>Onygenales</taxon>
        <taxon>Ascosphaeraceae</taxon>
        <taxon>Ascosphaera</taxon>
    </lineage>
</organism>
<dbReference type="VEuPathDB" id="FungiDB:AAP_00127"/>
<dbReference type="InterPro" id="IPR001288">
    <property type="entry name" value="Translation_initiation_fac_3"/>
</dbReference>
<dbReference type="AlphaFoldDB" id="A0A168DLA5"/>
<keyword evidence="7" id="KW-1185">Reference proteome</keyword>
<dbReference type="InterPro" id="IPR036788">
    <property type="entry name" value="T_IF-3_C_sf"/>
</dbReference>
<dbReference type="PANTHER" id="PTHR10938">
    <property type="entry name" value="TRANSLATION INITIATION FACTOR IF-3"/>
    <property type="match status" value="1"/>
</dbReference>
<dbReference type="GO" id="GO:0005739">
    <property type="term" value="C:mitochondrion"/>
    <property type="evidence" value="ECO:0007669"/>
    <property type="project" value="TreeGrafter"/>
</dbReference>
<evidence type="ECO:0000259" key="5">
    <source>
        <dbReference type="Pfam" id="PF05198"/>
    </source>
</evidence>
<feature type="compositionally biased region" description="Basic and acidic residues" evidence="4">
    <location>
        <begin position="260"/>
        <end position="272"/>
    </location>
</feature>
<dbReference type="InterPro" id="IPR019814">
    <property type="entry name" value="Translation_initiation_fac_3_N"/>
</dbReference>